<feature type="domain" description="Glycosyltransferase 2-like" evidence="2">
    <location>
        <begin position="556"/>
        <end position="769"/>
    </location>
</feature>
<evidence type="ECO:0000313" key="4">
    <source>
        <dbReference type="EMBL" id="CDI54392.1"/>
    </source>
</evidence>
<dbReference type="InterPro" id="IPR057688">
    <property type="entry name" value="DUF7928"/>
</dbReference>
<protein>
    <submittedName>
        <fullName evidence="4">Uncharacterized protein</fullName>
    </submittedName>
</protein>
<reference evidence="4" key="1">
    <citation type="journal article" date="2014" name="Genome Biol. Evol.">
        <title>Gene Loss Rather Than Gene Gain Is Associated with a Host Jump from Monocots to Dicots in the Smut Fungus Melanopsichium pennsylvanicum.</title>
        <authorList>
            <person name="Sharma R."/>
            <person name="Mishra B."/>
            <person name="Runge F."/>
            <person name="Thines M."/>
        </authorList>
    </citation>
    <scope>NUCLEOTIDE SEQUENCE</scope>
    <source>
        <strain evidence="4">4</strain>
    </source>
</reference>
<organism evidence="4">
    <name type="scientific">Melanopsichium pennsylvanicum 4</name>
    <dbReference type="NCBI Taxonomy" id="1398559"/>
    <lineage>
        <taxon>Eukaryota</taxon>
        <taxon>Fungi</taxon>
        <taxon>Dikarya</taxon>
        <taxon>Basidiomycota</taxon>
        <taxon>Ustilaginomycotina</taxon>
        <taxon>Ustilaginomycetes</taxon>
        <taxon>Ustilaginales</taxon>
        <taxon>Ustilaginaceae</taxon>
        <taxon>Melanopsichium</taxon>
    </lineage>
</organism>
<dbReference type="AlphaFoldDB" id="A0A077R616"/>
<sequence>MTSNFSRSGLMTQATQAFHAISASTFAGGRRTSDTASPADGLSATYADHQSNMQSSSVDTPGQGTLQFHLAQQIAESMYLKARRVNLVREDSGADGIFLRAHENVYAAYPMDAYRGVAMQSIKKLRCEAAIIISSEIIDSALSTLRPSQTELILSPQQRVQVVKNLDSLWSCRKGQGAAFIQAEAIVVVWTEDGKDLMDAAISFQNSVLDYFESLRRGNYVESLVNYSASKGSIYGSGHSRTNSVVSSAASSQTRLPSLVSRSDLGHGKHSDFKFSGHRPSPSLASNLNEKQQAFSEKQEAGVDAMEEGVLPDLINAKRPVYLVAPLLTGLSLGLNLLFSGIFMRSVLITAVELNNWLYLIPLLVIPFLMMLTQFFTDNIFGCIAQIVLPYGNMKKNSLYYSGEKPVPLPIDVQLPSITIQVPVYKESLEGVIAPTILDMKKAMKKYELQGGKANILVCEDGMQLIDEEEQQARKEFYQTQGCGWVSRPGHGHNGFVRAGRFKKASNMNFVLDFSYDVQQLLDGGRAQTYDEALEMALQARDGRAQAEGDVRLGDYIFLIDCDTRIPADAFIDAASEMETCPEVAILQHCSGVMYVADHFFENMMGFFTDVVNFSISWLVACGATAPFVGHNAYIRTSALLQVSERDPKSGQLISWSENSVSEDFDMSLRLQLQGYVVRWATYSNLGYLEGVSLTPSDELNRWQKYAFGCSEIILQPLRKWMTRGPLTPLFVKFITSDRCSLAQKVTVSSYMFSYYALALSLPFAVAMFIVTGLFGNVTEKYIVDSFKIWLSILVIFSAAGTVARLLCFLRSREGGFWYALKRQFVYFWPLIVFFSGLPYHILLAILAHPIEYNMTWAATQKDVQETSLLDEVKEIFSRYWHCYLVMLSFLAVMLLFGTNLLSQEFCIYGFNLYWPGAITIAGHVLYPILLSPVFMRFSF</sequence>
<feature type="transmembrane region" description="Helical" evidence="1">
    <location>
        <begin position="321"/>
        <end position="344"/>
    </location>
</feature>
<feature type="transmembrane region" description="Helical" evidence="1">
    <location>
        <begin position="753"/>
        <end position="775"/>
    </location>
</feature>
<feature type="transmembrane region" description="Helical" evidence="1">
    <location>
        <begin position="914"/>
        <end position="936"/>
    </location>
</feature>
<dbReference type="EMBL" id="HG529611">
    <property type="protein sequence ID" value="CDI54392.1"/>
    <property type="molecule type" value="Genomic_DNA"/>
</dbReference>
<dbReference type="PANTHER" id="PTHR35408:SF3">
    <property type="entry name" value="GLYCOSYLTRANSFERASE 2-LIKE DOMAIN-CONTAINING PROTEIN"/>
    <property type="match status" value="1"/>
</dbReference>
<feature type="transmembrane region" description="Helical" evidence="1">
    <location>
        <begin position="827"/>
        <end position="848"/>
    </location>
</feature>
<dbReference type="InterPro" id="IPR001173">
    <property type="entry name" value="Glyco_trans_2-like"/>
</dbReference>
<feature type="transmembrane region" description="Helical" evidence="1">
    <location>
        <begin position="356"/>
        <end position="376"/>
    </location>
</feature>
<keyword evidence="1" id="KW-0812">Transmembrane</keyword>
<proteinExistence type="predicted"/>
<accession>A0A077R616</accession>
<keyword evidence="1" id="KW-1133">Transmembrane helix</keyword>
<dbReference type="InterPro" id="IPR029044">
    <property type="entry name" value="Nucleotide-diphossugar_trans"/>
</dbReference>
<dbReference type="SUPFAM" id="SSF53448">
    <property type="entry name" value="Nucleotide-diphospho-sugar transferases"/>
    <property type="match status" value="1"/>
</dbReference>
<dbReference type="PANTHER" id="PTHR35408">
    <property type="entry name" value="CHROMOSOME 15, WHOLE GENOME SHOTGUN SEQUENCE"/>
    <property type="match status" value="1"/>
</dbReference>
<feature type="transmembrane region" description="Helical" evidence="1">
    <location>
        <begin position="883"/>
        <end position="902"/>
    </location>
</feature>
<keyword evidence="1" id="KW-0472">Membrane</keyword>
<feature type="domain" description="DUF7928" evidence="3">
    <location>
        <begin position="69"/>
        <end position="210"/>
    </location>
</feature>
<evidence type="ECO:0000259" key="2">
    <source>
        <dbReference type="Pfam" id="PF13632"/>
    </source>
</evidence>
<evidence type="ECO:0000256" key="1">
    <source>
        <dbReference type="SAM" id="Phobius"/>
    </source>
</evidence>
<feature type="transmembrane region" description="Helical" evidence="1">
    <location>
        <begin position="787"/>
        <end position="807"/>
    </location>
</feature>
<dbReference type="Pfam" id="PF13632">
    <property type="entry name" value="Glyco_trans_2_3"/>
    <property type="match status" value="1"/>
</dbReference>
<evidence type="ECO:0000259" key="3">
    <source>
        <dbReference type="Pfam" id="PF25550"/>
    </source>
</evidence>
<dbReference type="Pfam" id="PF25550">
    <property type="entry name" value="DUF7928"/>
    <property type="match status" value="1"/>
</dbReference>
<dbReference type="Gene3D" id="3.90.550.10">
    <property type="entry name" value="Spore Coat Polysaccharide Biosynthesis Protein SpsA, Chain A"/>
    <property type="match status" value="1"/>
</dbReference>
<name>A0A077R616_9BASI</name>